<keyword evidence="2" id="KW-1185">Reference proteome</keyword>
<evidence type="ECO:0000313" key="2">
    <source>
        <dbReference type="Proteomes" id="UP000778578"/>
    </source>
</evidence>
<accession>A0ABS7QG93</accession>
<protein>
    <recommendedName>
        <fullName evidence="3">Adhesin domain-containing protein</fullName>
    </recommendedName>
</protein>
<gene>
    <name evidence="1" type="ORF">K7862_31820</name>
</gene>
<proteinExistence type="predicted"/>
<reference evidence="1 2" key="1">
    <citation type="submission" date="2021-08" db="EMBL/GenBank/DDBJ databases">
        <title>WGS of actinomycetes from Thailand.</title>
        <authorList>
            <person name="Thawai C."/>
        </authorList>
    </citation>
    <scope>NUCLEOTIDE SEQUENCE [LARGE SCALE GENOMIC DNA]</scope>
    <source>
        <strain evidence="1 2">PLK6-54</strain>
    </source>
</reference>
<organism evidence="1 2">
    <name type="scientific">Actinacidiphila acidipaludis</name>
    <dbReference type="NCBI Taxonomy" id="2873382"/>
    <lineage>
        <taxon>Bacteria</taxon>
        <taxon>Bacillati</taxon>
        <taxon>Actinomycetota</taxon>
        <taxon>Actinomycetes</taxon>
        <taxon>Kitasatosporales</taxon>
        <taxon>Streptomycetaceae</taxon>
        <taxon>Actinacidiphila</taxon>
    </lineage>
</organism>
<dbReference type="EMBL" id="JAINZZ010000065">
    <property type="protein sequence ID" value="MBY8882189.1"/>
    <property type="molecule type" value="Genomic_DNA"/>
</dbReference>
<name>A0ABS7QG93_9ACTN</name>
<dbReference type="RefSeq" id="WP_222968384.1">
    <property type="nucleotide sequence ID" value="NZ_JAINZZ010000065.1"/>
</dbReference>
<evidence type="ECO:0000313" key="1">
    <source>
        <dbReference type="EMBL" id="MBY8882189.1"/>
    </source>
</evidence>
<sequence>MLAGVLIVALGVVLAVVVTGNATGHHAHGGDDGAVGGMPGLRVDGTSPFRAADADTVVLDGVSGRIQVTADPHAHTVTGSFHRSDGHSAVLHGTTGDDPASGDGHTLTVRCEDDDGHQEACAGDLVLTVPGHTGLRMRQTSGETVLDGLGGDLSLDASSLQLTTRDLRSPHAEVRVVSGSADLGFGAAPADLDLHASSASVAVRLPQIDGGYAVTTAAASASVQVQVPRDPTAGHRVALTVTSGSLSVQNA</sequence>
<evidence type="ECO:0008006" key="3">
    <source>
        <dbReference type="Google" id="ProtNLM"/>
    </source>
</evidence>
<comment type="caution">
    <text evidence="1">The sequence shown here is derived from an EMBL/GenBank/DDBJ whole genome shotgun (WGS) entry which is preliminary data.</text>
</comment>
<dbReference type="Proteomes" id="UP000778578">
    <property type="component" value="Unassembled WGS sequence"/>
</dbReference>